<proteinExistence type="predicted"/>
<keyword evidence="2" id="KW-1185">Reference proteome</keyword>
<sequence>MRTLLKSSFLWQFTGGFVLGAIGLFALQPASADSNFGHPTTVAHAQR</sequence>
<protein>
    <submittedName>
        <fullName evidence="1">Uncharacterized protein</fullName>
    </submittedName>
</protein>
<accession>A0A840F6B7</accession>
<dbReference type="Proteomes" id="UP000529795">
    <property type="component" value="Unassembled WGS sequence"/>
</dbReference>
<name>A0A840F6B7_9SPHN</name>
<dbReference type="RefSeq" id="WP_183981667.1">
    <property type="nucleotide sequence ID" value="NZ_JACIEV010000001.1"/>
</dbReference>
<evidence type="ECO:0000313" key="2">
    <source>
        <dbReference type="Proteomes" id="UP000529795"/>
    </source>
</evidence>
<gene>
    <name evidence="1" type="ORF">GGQ80_000008</name>
</gene>
<evidence type="ECO:0000313" key="1">
    <source>
        <dbReference type="EMBL" id="MBB4152132.1"/>
    </source>
</evidence>
<reference evidence="1 2" key="1">
    <citation type="submission" date="2020-08" db="EMBL/GenBank/DDBJ databases">
        <title>Genomic Encyclopedia of Type Strains, Phase IV (KMG-IV): sequencing the most valuable type-strain genomes for metagenomic binning, comparative biology and taxonomic classification.</title>
        <authorList>
            <person name="Goeker M."/>
        </authorList>
    </citation>
    <scope>NUCLEOTIDE SEQUENCE [LARGE SCALE GENOMIC DNA]</scope>
    <source>
        <strain evidence="1 2">YC6723</strain>
    </source>
</reference>
<dbReference type="EMBL" id="JACIEV010000001">
    <property type="protein sequence ID" value="MBB4152132.1"/>
    <property type="molecule type" value="Genomic_DNA"/>
</dbReference>
<comment type="caution">
    <text evidence="1">The sequence shown here is derived from an EMBL/GenBank/DDBJ whole genome shotgun (WGS) entry which is preliminary data.</text>
</comment>
<dbReference type="AlphaFoldDB" id="A0A840F6B7"/>
<organism evidence="1 2">
    <name type="scientific">Sphingomonas jinjuensis</name>
    <dbReference type="NCBI Taxonomy" id="535907"/>
    <lineage>
        <taxon>Bacteria</taxon>
        <taxon>Pseudomonadati</taxon>
        <taxon>Pseudomonadota</taxon>
        <taxon>Alphaproteobacteria</taxon>
        <taxon>Sphingomonadales</taxon>
        <taxon>Sphingomonadaceae</taxon>
        <taxon>Sphingomonas</taxon>
    </lineage>
</organism>